<feature type="transmembrane region" description="Helical" evidence="1">
    <location>
        <begin position="138"/>
        <end position="157"/>
    </location>
</feature>
<evidence type="ECO:0000313" key="3">
    <source>
        <dbReference type="Proteomes" id="UP000253410"/>
    </source>
</evidence>
<keyword evidence="1" id="KW-0812">Transmembrane</keyword>
<comment type="caution">
    <text evidence="2">The sequence shown here is derived from an EMBL/GenBank/DDBJ whole genome shotgun (WGS) entry which is preliminary data.</text>
</comment>
<dbReference type="OrthoDB" id="10013755at2"/>
<proteinExistence type="predicted"/>
<dbReference type="AlphaFoldDB" id="A0A365XW98"/>
<gene>
    <name evidence="2" type="ORF">DF182_29605</name>
</gene>
<evidence type="ECO:0000313" key="2">
    <source>
        <dbReference type="EMBL" id="RBL90613.1"/>
    </source>
</evidence>
<dbReference type="RefSeq" id="WP_113619371.1">
    <property type="nucleotide sequence ID" value="NZ_QFFJ01000002.1"/>
</dbReference>
<accession>A0A365XW98</accession>
<organism evidence="2 3">
    <name type="scientific">Chitinophaga flava</name>
    <dbReference type="NCBI Taxonomy" id="2259036"/>
    <lineage>
        <taxon>Bacteria</taxon>
        <taxon>Pseudomonadati</taxon>
        <taxon>Bacteroidota</taxon>
        <taxon>Chitinophagia</taxon>
        <taxon>Chitinophagales</taxon>
        <taxon>Chitinophagaceae</taxon>
        <taxon>Chitinophaga</taxon>
    </lineage>
</organism>
<dbReference type="Proteomes" id="UP000253410">
    <property type="component" value="Unassembled WGS sequence"/>
</dbReference>
<protein>
    <submittedName>
        <fullName evidence="2">Uncharacterized protein</fullName>
    </submittedName>
</protein>
<feature type="transmembrane region" description="Helical" evidence="1">
    <location>
        <begin position="163"/>
        <end position="182"/>
    </location>
</feature>
<evidence type="ECO:0000256" key="1">
    <source>
        <dbReference type="SAM" id="Phobius"/>
    </source>
</evidence>
<dbReference type="EMBL" id="QFFJ01000002">
    <property type="protein sequence ID" value="RBL90613.1"/>
    <property type="molecule type" value="Genomic_DNA"/>
</dbReference>
<name>A0A365XW98_9BACT</name>
<keyword evidence="1" id="KW-1133">Transmembrane helix</keyword>
<keyword evidence="3" id="KW-1185">Reference proteome</keyword>
<keyword evidence="1" id="KW-0472">Membrane</keyword>
<sequence length="261" mass="28961">MQQKNVPLTTADTQLLQQLDTLDPQAVNSHENTYRKMICSGYLIRMELTTDQLLRYLFDDGQAVVVCPLLPPQLVQEESSQSLIAEGLSYQPVVLEIITHSHKPDLLVEARYNNYPAQLQHQTILTANLSRLRKETGLVALVFAVVLCALLITGYTGSFNTSVILMGWAPPLAIAGIGLIMMMKKYRSSLKKAIHQTTVSGIVTEKFSNGKLSWYRIGELLFESNDSTLAVPGQPLQVVFTTNSCSSQEAVFHATKDSSRF</sequence>
<reference evidence="2 3" key="1">
    <citation type="submission" date="2018-05" db="EMBL/GenBank/DDBJ databases">
        <title>Chitinophaga sp. K3CV102501T nov., isolated from isolated from a monsoon evergreen broad-leaved forest soil.</title>
        <authorList>
            <person name="Lv Y."/>
        </authorList>
    </citation>
    <scope>NUCLEOTIDE SEQUENCE [LARGE SCALE GENOMIC DNA]</scope>
    <source>
        <strain evidence="2 3">GDMCC 1.1325</strain>
    </source>
</reference>